<evidence type="ECO:0000256" key="1">
    <source>
        <dbReference type="SAM" id="Coils"/>
    </source>
</evidence>
<dbReference type="SUPFAM" id="SSF81383">
    <property type="entry name" value="F-box domain"/>
    <property type="match status" value="1"/>
</dbReference>
<keyword evidence="1" id="KW-0175">Coiled coil</keyword>
<sequence length="381" mass="42603">MAALQAEVARLQAENDQFRRALVDMNRRIVCGQLTGDLPDDFLEQFSQLPDLPLEQVLRFLPAHQVAQMRHVSHKFNNLIKKCSQTMPKKAWNGSVLFEITLTGQLTVEWFDNHGSMVNKTTLAGNEIALSELLRFIRIGGRMHFSHGLSAADEVLDQLCKAWVTIRPKVVIFAGNLSHTSRDSLKAFLVKVEPSIRWLHFQGACNIADSLLSDDVIGAAGRLDGLMIKPLCWGSELPNFNIGDDTLMSMADADHIPSYFLVMGCSGITPGGIRTFIQKWLKNERLKPDGKTYDFEMECKLAFFNCANISSAAVEEACADLPKDTAIAEAYASPFGYWREMSDGFEYLQVNGGFEYRSSSRPLTVHFSSDVFFPHLVKDPS</sequence>
<evidence type="ECO:0000313" key="3">
    <source>
        <dbReference type="Proteomes" id="UP000887566"/>
    </source>
</evidence>
<reference evidence="4" key="1">
    <citation type="submission" date="2022-11" db="UniProtKB">
        <authorList>
            <consortium name="WormBaseParasite"/>
        </authorList>
    </citation>
    <scope>IDENTIFICATION</scope>
</reference>
<dbReference type="Pfam" id="PF00646">
    <property type="entry name" value="F-box"/>
    <property type="match status" value="1"/>
</dbReference>
<dbReference type="AlphaFoldDB" id="A0A914W3E5"/>
<dbReference type="Proteomes" id="UP000887566">
    <property type="component" value="Unplaced"/>
</dbReference>
<organism evidence="3 4">
    <name type="scientific">Plectus sambesii</name>
    <dbReference type="NCBI Taxonomy" id="2011161"/>
    <lineage>
        <taxon>Eukaryota</taxon>
        <taxon>Metazoa</taxon>
        <taxon>Ecdysozoa</taxon>
        <taxon>Nematoda</taxon>
        <taxon>Chromadorea</taxon>
        <taxon>Plectida</taxon>
        <taxon>Plectina</taxon>
        <taxon>Plectoidea</taxon>
        <taxon>Plectidae</taxon>
        <taxon>Plectus</taxon>
    </lineage>
</organism>
<feature type="domain" description="F-box" evidence="2">
    <location>
        <begin position="43"/>
        <end position="95"/>
    </location>
</feature>
<protein>
    <submittedName>
        <fullName evidence="4">F-box domain-containing protein</fullName>
    </submittedName>
</protein>
<evidence type="ECO:0000313" key="4">
    <source>
        <dbReference type="WBParaSite" id="PSAMB.scaffold3049size19895.g20107.t1"/>
    </source>
</evidence>
<accession>A0A914W3E5</accession>
<proteinExistence type="predicted"/>
<dbReference type="InterPro" id="IPR036047">
    <property type="entry name" value="F-box-like_dom_sf"/>
</dbReference>
<dbReference type="WBParaSite" id="PSAMB.scaffold3049size19895.g20107.t1">
    <property type="protein sequence ID" value="PSAMB.scaffold3049size19895.g20107.t1"/>
    <property type="gene ID" value="PSAMB.scaffold3049size19895.g20107"/>
</dbReference>
<keyword evidence="3" id="KW-1185">Reference proteome</keyword>
<name>A0A914W3E5_9BILA</name>
<evidence type="ECO:0000259" key="2">
    <source>
        <dbReference type="PROSITE" id="PS50181"/>
    </source>
</evidence>
<feature type="coiled-coil region" evidence="1">
    <location>
        <begin position="1"/>
        <end position="28"/>
    </location>
</feature>
<dbReference type="InterPro" id="IPR001810">
    <property type="entry name" value="F-box_dom"/>
</dbReference>
<dbReference type="PROSITE" id="PS50181">
    <property type="entry name" value="FBOX"/>
    <property type="match status" value="1"/>
</dbReference>